<dbReference type="PANTHER" id="PTHR36436">
    <property type="entry name" value="SLL5081 PROTEIN"/>
    <property type="match status" value="1"/>
</dbReference>
<dbReference type="EMBL" id="CP005286">
    <property type="protein sequence ID" value="AJE33437.1"/>
    <property type="molecule type" value="Genomic_DNA"/>
</dbReference>
<organism evidence="1 2">
    <name type="scientific">Corynebacterium humireducens NBRC 106098 = DSM 45392</name>
    <dbReference type="NCBI Taxonomy" id="1223515"/>
    <lineage>
        <taxon>Bacteria</taxon>
        <taxon>Bacillati</taxon>
        <taxon>Actinomycetota</taxon>
        <taxon>Actinomycetes</taxon>
        <taxon>Mycobacteriales</taxon>
        <taxon>Corynebacteriaceae</taxon>
        <taxon>Corynebacterium</taxon>
    </lineage>
</organism>
<dbReference type="HOGENOM" id="CLU_056726_1_0_11"/>
<dbReference type="PANTHER" id="PTHR36436:SF6">
    <property type="entry name" value="SLL5081 PROTEIN"/>
    <property type="match status" value="1"/>
</dbReference>
<accession>A0A0B5D8V4</accession>
<dbReference type="InterPro" id="IPR035948">
    <property type="entry name" value="YwqG-like_sf"/>
</dbReference>
<evidence type="ECO:0008006" key="3">
    <source>
        <dbReference type="Google" id="ProtNLM"/>
    </source>
</evidence>
<sequence>MFADSAALHDSLADSDLSPALREELDSLVRPAARLLSEPGAPTSPGQSRFGGLPDLPADLEWPRHPDTGQPLPFLAQINLADVVGLTDLDLPATGHLLFFYDCDEQPWGYQLSDRAGFRLLHVADGELTPRAGTGALPPHRLTAAPGVSVPSESSQALDWSEEDDAYLDWSDSTPDPTENHQLGGWPAVIQEDDMEAKSSVLTRGEEYRHGMEAEGDWVLLAQFASSEDGEWSWGDDGCLYVWMRREDIRDGVWENAHLILQCF</sequence>
<dbReference type="RefSeq" id="WP_040086057.1">
    <property type="nucleotide sequence ID" value="NZ_BCSU01000003.1"/>
</dbReference>
<dbReference type="Gene3D" id="2.30.320.10">
    <property type="entry name" value="YwqG-like"/>
    <property type="match status" value="1"/>
</dbReference>
<dbReference type="KEGG" id="chm:B842_07940"/>
<proteinExistence type="predicted"/>
<dbReference type="SUPFAM" id="SSF103032">
    <property type="entry name" value="Hypothetical protein YwqG"/>
    <property type="match status" value="1"/>
</dbReference>
<keyword evidence="2" id="KW-1185">Reference proteome</keyword>
<reference evidence="1 2" key="1">
    <citation type="submission" date="2013-04" db="EMBL/GenBank/DDBJ databases">
        <title>Complete genome sequence of Corynebacterium humireducens DSM 45392(T), isolated from a wastewater-fed microbial fuel cell.</title>
        <authorList>
            <person name="Ruckert C."/>
            <person name="Albersmeier A."/>
            <person name="Kalinowski J."/>
        </authorList>
    </citation>
    <scope>NUCLEOTIDE SEQUENCE [LARGE SCALE GENOMIC DNA]</scope>
    <source>
        <strain evidence="2">MFC-5</strain>
    </source>
</reference>
<name>A0A0B5D8V4_9CORY</name>
<dbReference type="Proteomes" id="UP000031524">
    <property type="component" value="Chromosome"/>
</dbReference>
<dbReference type="InterPro" id="IPR015315">
    <property type="entry name" value="DUF1963"/>
</dbReference>
<evidence type="ECO:0000313" key="1">
    <source>
        <dbReference type="EMBL" id="AJE33437.1"/>
    </source>
</evidence>
<gene>
    <name evidence="1" type="ORF">B842_07940</name>
</gene>
<dbReference type="AlphaFoldDB" id="A0A0B5D8V4"/>
<protein>
    <recommendedName>
        <fullName evidence="3">DUF1963 domain-containing protein</fullName>
    </recommendedName>
</protein>
<dbReference type="OrthoDB" id="4428196at2"/>
<dbReference type="STRING" id="1223515.B842_07940"/>
<evidence type="ECO:0000313" key="2">
    <source>
        <dbReference type="Proteomes" id="UP000031524"/>
    </source>
</evidence>
<dbReference type="Pfam" id="PF09234">
    <property type="entry name" value="DUF1963"/>
    <property type="match status" value="1"/>
</dbReference>